<evidence type="ECO:0000256" key="2">
    <source>
        <dbReference type="ARBA" id="ARBA00004529"/>
    </source>
</evidence>
<feature type="region of interest" description="Disordered" evidence="14">
    <location>
        <begin position="525"/>
        <end position="557"/>
    </location>
</feature>
<evidence type="ECO:0000313" key="16">
    <source>
        <dbReference type="Proteomes" id="UP001562354"/>
    </source>
</evidence>
<comment type="subunit">
    <text evidence="13">Subunit of dynactin, a multiprotein complex part of a tripartite complex with dynein and a adapter, such as BICDL1, BICD2 or HOOK3. The dynactin complex is built around ACTR1A/ACTB filament and consists of an actin-related filament composed of a shoulder domain, a pointed end and a barbed end. Its length is defined by its flexible shoulder domain. The soulder is composed of 2 DCTN1 subunits, 4 DCTN2 and 2 DCTN3. The 4 DCNT2 (via N-terminus) bind the ACTR1A filament and act as molecular rulers to determine the length. The pointed end is important for binding dynein-dynactin cargo adapters. Consists of 4 subunits: ACTR10, DCNT4, DCTN5 and DCTN6. The barbed end is composed of a CAPZA1:CAPZB heterodimers, which binds ACTR1A/ACTB filament and dynactin and stabilizes dynactin. Interacts with ATP7B, but not ATP7A, in a copper-dependent manner. Interacts with ANK2; this interaction is required for localization at costameres. Interacts with N4BP2L1.</text>
</comment>
<evidence type="ECO:0000256" key="9">
    <source>
        <dbReference type="ARBA" id="ARBA00023054"/>
    </source>
</evidence>
<keyword evidence="7" id="KW-0832">Ubl conjugation</keyword>
<evidence type="ECO:0000256" key="5">
    <source>
        <dbReference type="ARBA" id="ARBA00022499"/>
    </source>
</evidence>
<keyword evidence="16" id="KW-1185">Reference proteome</keyword>
<feature type="region of interest" description="Disordered" evidence="14">
    <location>
        <begin position="178"/>
        <end position="214"/>
    </location>
</feature>
<evidence type="ECO:0000256" key="13">
    <source>
        <dbReference type="ARBA" id="ARBA00093507"/>
    </source>
</evidence>
<protein>
    <recommendedName>
        <fullName evidence="12">Dynactin subunit 4</fullName>
    </recommendedName>
</protein>
<feature type="compositionally biased region" description="Low complexity" evidence="14">
    <location>
        <begin position="183"/>
        <end position="196"/>
    </location>
</feature>
<dbReference type="PANTHER" id="PTHR13034:SF2">
    <property type="entry name" value="DYNACTIN SUBUNIT 4"/>
    <property type="match status" value="1"/>
</dbReference>
<keyword evidence="8" id="KW-0007">Acetylation</keyword>
<keyword evidence="6" id="KW-0597">Phosphoprotein</keyword>
<name>A0ABR3P337_9PEZI</name>
<dbReference type="Pfam" id="PF05502">
    <property type="entry name" value="Dynactin_p62"/>
    <property type="match status" value="1"/>
</dbReference>
<feature type="compositionally biased region" description="Basic and acidic residues" evidence="14">
    <location>
        <begin position="489"/>
        <end position="510"/>
    </location>
</feature>
<dbReference type="RefSeq" id="XP_069196768.1">
    <property type="nucleotide sequence ID" value="XM_069344350.1"/>
</dbReference>
<evidence type="ECO:0000256" key="1">
    <source>
        <dbReference type="ARBA" id="ARBA00004300"/>
    </source>
</evidence>
<evidence type="ECO:0000256" key="10">
    <source>
        <dbReference type="ARBA" id="ARBA00023212"/>
    </source>
</evidence>
<evidence type="ECO:0000256" key="14">
    <source>
        <dbReference type="SAM" id="MobiDB-lite"/>
    </source>
</evidence>
<keyword evidence="4" id="KW-0963">Cytoplasm</keyword>
<evidence type="ECO:0000256" key="7">
    <source>
        <dbReference type="ARBA" id="ARBA00022843"/>
    </source>
</evidence>
<comment type="subcellular location">
    <subcellularLocation>
        <location evidence="1">Cytoplasm</location>
        <location evidence="1">Cytoskeleton</location>
        <location evidence="1">Microtubule organizing center</location>
        <location evidence="1">Centrosome</location>
    </subcellularLocation>
    <subcellularLocation>
        <location evidence="2">Cytoplasm</location>
        <location evidence="2">Cytoskeleton</location>
        <location evidence="2">Stress fiber</location>
    </subcellularLocation>
    <subcellularLocation>
        <location evidence="3">Cytoplasm</location>
        <location evidence="3">Myofibril</location>
    </subcellularLocation>
</comment>
<comment type="similarity">
    <text evidence="11">Belongs to the dynactin subunit 4 family.</text>
</comment>
<evidence type="ECO:0000313" key="15">
    <source>
        <dbReference type="EMBL" id="KAL1297086.1"/>
    </source>
</evidence>
<evidence type="ECO:0000256" key="4">
    <source>
        <dbReference type="ARBA" id="ARBA00022490"/>
    </source>
</evidence>
<accession>A0ABR3P337</accession>
<dbReference type="PANTHER" id="PTHR13034">
    <property type="entry name" value="DYNACTIN P62 SUBUNIT"/>
    <property type="match status" value="1"/>
</dbReference>
<sequence length="608" mass="66523">MASAFPYSHVACPCTSLTASAAPTTQSRRTSYQPLLGVSGAEPINSTFNSHDARANFSLYPYDHLLYCDECHQIRCPRCWTEEVVNWYCPSCLFEVPSSVVKSDGNRCTRNCYNCPSCTAPLSTNGLESQSKDHLSPQDTSQPSGPFILSCPCCDWSSLDVGIQLSKPTKITEQLHRLRARQASRQATQSQSGQSSEITLKVPGSAEERSEVSPDQGQFAALVDFYKNQLSESAGLGSNSMAGASLSSPDNLARIMSLYGGLSYTALKKSREKPQPMREAISPAEGLVLSEPETEHAQRIEKLRQQGHAATASLEQRRTHPFNYEAQFCEDLWPIATLLRTRRSKRCRVCRHILTKPEPKIGSTRYKIRLLAQNHIPRLSLRLFTNSSTFTPIPLAAFALTPLALKSARESDYERLRPSLPVQFLLTLTNPLFDPVRVTLATPAITPGPVESRVTILCPSLEIGAAGDLWDEALNGTGSSASAQAQRPGSKDSNRDGEERQPEAGKVWERGRNWTTVVMEVVPGSVQDSRAAKSKLETPGEPSSSTSNRSGKESSVDEDVLEIPVFVRVEWETELTAEDAAASGTAKGTKESRELAFWTILGAGRIAA</sequence>
<keyword evidence="10" id="KW-0206">Cytoskeleton</keyword>
<feature type="region of interest" description="Disordered" evidence="14">
    <location>
        <begin position="474"/>
        <end position="510"/>
    </location>
</feature>
<dbReference type="EMBL" id="JBFMKM010000016">
    <property type="protein sequence ID" value="KAL1297086.1"/>
    <property type="molecule type" value="Genomic_DNA"/>
</dbReference>
<keyword evidence="5" id="KW-1017">Isopeptide bond</keyword>
<evidence type="ECO:0000256" key="11">
    <source>
        <dbReference type="ARBA" id="ARBA00034776"/>
    </source>
</evidence>
<dbReference type="InterPro" id="IPR008603">
    <property type="entry name" value="DCTN4"/>
</dbReference>
<proteinExistence type="inferred from homology"/>
<evidence type="ECO:0000256" key="12">
    <source>
        <dbReference type="ARBA" id="ARBA00034864"/>
    </source>
</evidence>
<reference evidence="15 16" key="1">
    <citation type="submission" date="2024-07" db="EMBL/GenBank/DDBJ databases">
        <title>Draft sequence of the Neodothiora populina.</title>
        <authorList>
            <person name="Drown D.D."/>
            <person name="Schuette U.S."/>
            <person name="Buechlein A.B."/>
            <person name="Rusch D.R."/>
            <person name="Winton L.W."/>
            <person name="Adams G.A."/>
        </authorList>
    </citation>
    <scope>NUCLEOTIDE SEQUENCE [LARGE SCALE GENOMIC DNA]</scope>
    <source>
        <strain evidence="15 16">CPC 39397</strain>
    </source>
</reference>
<evidence type="ECO:0000256" key="3">
    <source>
        <dbReference type="ARBA" id="ARBA00004657"/>
    </source>
</evidence>
<organism evidence="15 16">
    <name type="scientific">Neodothiora populina</name>
    <dbReference type="NCBI Taxonomy" id="2781224"/>
    <lineage>
        <taxon>Eukaryota</taxon>
        <taxon>Fungi</taxon>
        <taxon>Dikarya</taxon>
        <taxon>Ascomycota</taxon>
        <taxon>Pezizomycotina</taxon>
        <taxon>Dothideomycetes</taxon>
        <taxon>Dothideomycetidae</taxon>
        <taxon>Dothideales</taxon>
        <taxon>Dothioraceae</taxon>
        <taxon>Neodothiora</taxon>
    </lineage>
</organism>
<evidence type="ECO:0000256" key="6">
    <source>
        <dbReference type="ARBA" id="ARBA00022553"/>
    </source>
</evidence>
<dbReference type="GeneID" id="95978370"/>
<feature type="compositionally biased region" description="Polar residues" evidence="14">
    <location>
        <begin position="476"/>
        <end position="487"/>
    </location>
</feature>
<gene>
    <name evidence="15" type="ORF">AAFC00_004670</name>
</gene>
<keyword evidence="9" id="KW-0175">Coiled coil</keyword>
<evidence type="ECO:0000256" key="8">
    <source>
        <dbReference type="ARBA" id="ARBA00022990"/>
    </source>
</evidence>
<dbReference type="Proteomes" id="UP001562354">
    <property type="component" value="Unassembled WGS sequence"/>
</dbReference>
<comment type="caution">
    <text evidence="15">The sequence shown here is derived from an EMBL/GenBank/DDBJ whole genome shotgun (WGS) entry which is preliminary data.</text>
</comment>